<dbReference type="Proteomes" id="UP001291623">
    <property type="component" value="Unassembled WGS sequence"/>
</dbReference>
<reference evidence="4" key="1">
    <citation type="submission" date="2023-12" db="EMBL/GenBank/DDBJ databases">
        <title>Genome assembly of Anisodus tanguticus.</title>
        <authorList>
            <person name="Wang Y.-J."/>
        </authorList>
    </citation>
    <scope>NUCLEOTIDE SEQUENCE</scope>
    <source>
        <strain evidence="4">KB-2021</strain>
        <tissue evidence="4">Leaf</tissue>
    </source>
</reference>
<evidence type="ECO:0000313" key="4">
    <source>
        <dbReference type="EMBL" id="KAK4336525.1"/>
    </source>
</evidence>
<dbReference type="GO" id="GO:0003729">
    <property type="term" value="F:mRNA binding"/>
    <property type="evidence" value="ECO:0007669"/>
    <property type="project" value="TreeGrafter"/>
</dbReference>
<feature type="compositionally biased region" description="Basic and acidic residues" evidence="2">
    <location>
        <begin position="14"/>
        <end position="28"/>
    </location>
</feature>
<dbReference type="SUPFAM" id="SSF48452">
    <property type="entry name" value="TPR-like"/>
    <property type="match status" value="1"/>
</dbReference>
<dbReference type="Gene3D" id="3.30.2280.10">
    <property type="entry name" value="Hypothetical protein (hspc210)"/>
    <property type="match status" value="1"/>
</dbReference>
<dbReference type="InterPro" id="IPR027523">
    <property type="entry name" value="CLU_prot"/>
</dbReference>
<dbReference type="InterPro" id="IPR023231">
    <property type="entry name" value="GSKIP_dom_sf"/>
</dbReference>
<feature type="region of interest" description="Disordered" evidence="2">
    <location>
        <begin position="665"/>
        <end position="688"/>
    </location>
</feature>
<dbReference type="Pfam" id="PF15044">
    <property type="entry name" value="CLU_N"/>
    <property type="match status" value="1"/>
</dbReference>
<feature type="compositionally biased region" description="Basic and acidic residues" evidence="2">
    <location>
        <begin position="669"/>
        <end position="688"/>
    </location>
</feature>
<dbReference type="CDD" id="cd15466">
    <property type="entry name" value="CLU-central"/>
    <property type="match status" value="1"/>
</dbReference>
<dbReference type="Pfam" id="PF13236">
    <property type="entry name" value="CLU"/>
    <property type="match status" value="1"/>
</dbReference>
<keyword evidence="5" id="KW-1185">Reference proteome</keyword>
<sequence>MASDPILQNDDNQLELKKSKNAETKDAKNLNNSNGIDFDKNNNQETDVDKSKIDQEYIFVHDTSFSVKISAPGIDTFDLQVSSMELVQEIHQLLMDREDTCTRTCFSLSLNGNTLDIFAELKNIEGFKEGAIIKVVEEPYTTREARIHVRHIRDLLKSLDPADAYNGQDCDSLTFLNIIAQGDVSEKKKGNRDIVDCTPPSYILPGNKNIPISALQPQSKISKNPYALKILTTSGWNPPPGIRKLHGDLMYLYAVTLEDKRFHITSSTKGFYVNMTTDEEFNPKAQAPFVLCHSLIDLLSHLSPLFKKNFQIISKKRHQKHPFERVSTPYQVYSWIAPSLKHSLDSIRAEDSFSSKLGHEEHLPGQTRDWNDELQTTRELPRKSLPERLLRERAIFKIHSDFVVAATKGAMAVIDGNVLAINPSEDQKMQMFIWHNIFFSLGFDIKDHYKELGGDNAAFVAPNNDLQGVKAYTTIDVEGLYTLGTVVIDYRGFRVTAQSIIPGILEKEQEQSVVYGSIDFGKTIISNDKYLELLKEAGKELYISPHKVINHEDQLIELCSSVECKGIIGNDGRYYILDLLRTFPQDVNYFPLPIEEYSKKVVEMGYPKKFKHNLCCLRQELIDSFYNHRLVMYNQKVLQSFKNKFDKIKLEKEAIKAENLDTKVPNKQKALENGDKTDEKTKASDENNLDEEKNLDLSLIKFVEKLSSDQSSLTPEEMKIREDASKAVGSLKNDNFDISFNPNAFLNLKHDPNDLEKLNKEKQIIKDAADFLLTNQIPVFINDCLEMIIYPFDGFELCQVLHSRGINIRYLGKVTEQLSEHKTLAYLHSISITELICRSAKHLFIIYLQNVDTVNLASAISLFLNCFLSACKNVSVFDIVEPSHNKLTSKKKNRKRNKHHVSTNNDLFEWASLTPKLFLEKLKEDLSSHYSYNLKGATTEEIFNEFNINKVSVLRSFCLKTGIQLLLQDYKFDDENSPTFNEDDILNIFPVVKHIQPKATDAWRFYTTGQAKIHQGQIKECYELINESLNLLNNVYGAMHPEIIRCLRMLARLSYIMGDFVEAMSCQQKAVLMSEKVNGIDHSNKLSSFLRSIQGFKAISQNSNN</sequence>
<dbReference type="Pfam" id="PF12807">
    <property type="entry name" value="eIF3_p135"/>
    <property type="match status" value="1"/>
</dbReference>
<dbReference type="InterPro" id="IPR033646">
    <property type="entry name" value="CLU-central"/>
</dbReference>
<dbReference type="SUPFAM" id="SSF103107">
    <property type="entry name" value="Hypothetical protein c14orf129, hspc210"/>
    <property type="match status" value="1"/>
</dbReference>
<gene>
    <name evidence="4" type="ORF">RND71_044241</name>
</gene>
<dbReference type="EMBL" id="JAVYJV010000131">
    <property type="protein sequence ID" value="KAK4336525.1"/>
    <property type="molecule type" value="Genomic_DNA"/>
</dbReference>
<evidence type="ECO:0000256" key="1">
    <source>
        <dbReference type="ARBA" id="ARBA00022490"/>
    </source>
</evidence>
<feature type="region of interest" description="Disordered" evidence="2">
    <location>
        <begin position="1"/>
        <end position="44"/>
    </location>
</feature>
<name>A0AAE1QNA4_9SOLA</name>
<dbReference type="GO" id="GO:0005737">
    <property type="term" value="C:cytoplasm"/>
    <property type="evidence" value="ECO:0007669"/>
    <property type="project" value="TreeGrafter"/>
</dbReference>
<organism evidence="4 5">
    <name type="scientific">Anisodus tanguticus</name>
    <dbReference type="NCBI Taxonomy" id="243964"/>
    <lineage>
        <taxon>Eukaryota</taxon>
        <taxon>Viridiplantae</taxon>
        <taxon>Streptophyta</taxon>
        <taxon>Embryophyta</taxon>
        <taxon>Tracheophyta</taxon>
        <taxon>Spermatophyta</taxon>
        <taxon>Magnoliopsida</taxon>
        <taxon>eudicotyledons</taxon>
        <taxon>Gunneridae</taxon>
        <taxon>Pentapetalae</taxon>
        <taxon>asterids</taxon>
        <taxon>lamiids</taxon>
        <taxon>Solanales</taxon>
        <taxon>Solanaceae</taxon>
        <taxon>Solanoideae</taxon>
        <taxon>Hyoscyameae</taxon>
        <taxon>Anisodus</taxon>
    </lineage>
</organism>
<accession>A0AAE1QNA4</accession>
<dbReference type="PANTHER" id="PTHR12601:SF6">
    <property type="entry name" value="CLUSTERED MITOCHONDRIA PROTEIN HOMOLOG"/>
    <property type="match status" value="1"/>
</dbReference>
<dbReference type="PANTHER" id="PTHR12601">
    <property type="entry name" value="EUKARYOTIC TRANSLATION INITIATION FACTOR 3 SUBUNIT EIF-3"/>
    <property type="match status" value="1"/>
</dbReference>
<dbReference type="Gene3D" id="1.25.40.10">
    <property type="entry name" value="Tetratricopeptide repeat domain"/>
    <property type="match status" value="1"/>
</dbReference>
<dbReference type="InterPro" id="IPR025697">
    <property type="entry name" value="CLU_dom"/>
</dbReference>
<feature type="domain" description="Clu" evidence="3">
    <location>
        <begin position="348"/>
        <end position="590"/>
    </location>
</feature>
<dbReference type="PROSITE" id="PS51823">
    <property type="entry name" value="CLU"/>
    <property type="match status" value="1"/>
</dbReference>
<proteinExistence type="predicted"/>
<evidence type="ECO:0000256" key="2">
    <source>
        <dbReference type="SAM" id="MobiDB-lite"/>
    </source>
</evidence>
<evidence type="ECO:0000259" key="3">
    <source>
        <dbReference type="PROSITE" id="PS51823"/>
    </source>
</evidence>
<dbReference type="FunFam" id="3.30.2280.10:FF:000002">
    <property type="entry name" value="Clustered mitochondria protein homolog"/>
    <property type="match status" value="1"/>
</dbReference>
<dbReference type="GO" id="GO:0048312">
    <property type="term" value="P:intracellular distribution of mitochondria"/>
    <property type="evidence" value="ECO:0007669"/>
    <property type="project" value="TreeGrafter"/>
</dbReference>
<protein>
    <recommendedName>
        <fullName evidence="3">Clu domain-containing protein</fullName>
    </recommendedName>
</protein>
<dbReference type="InterPro" id="IPR011990">
    <property type="entry name" value="TPR-like_helical_dom_sf"/>
</dbReference>
<keyword evidence="1" id="KW-0963">Cytoplasm</keyword>
<comment type="caution">
    <text evidence="4">The sequence shown here is derived from an EMBL/GenBank/DDBJ whole genome shotgun (WGS) entry which is preliminary data.</text>
</comment>
<evidence type="ECO:0000313" key="5">
    <source>
        <dbReference type="Proteomes" id="UP001291623"/>
    </source>
</evidence>
<dbReference type="AlphaFoldDB" id="A0AAE1QNA4"/>
<dbReference type="InterPro" id="IPR028275">
    <property type="entry name" value="CLU_N"/>
</dbReference>